<evidence type="ECO:0000313" key="2">
    <source>
        <dbReference type="Proteomes" id="UP000250163"/>
    </source>
</evidence>
<sequence length="46" mass="5504">MLTMGFFFFNLLILKIKLGKRLVLNIKERHRIIIDCMGPTYQQVYS</sequence>
<proteinExistence type="predicted"/>
<gene>
    <name evidence="1" type="ORF">MORIYA_2269</name>
</gene>
<dbReference type="Proteomes" id="UP000250163">
    <property type="component" value="Chromosome MORIYA"/>
</dbReference>
<evidence type="ECO:0000313" key="1">
    <source>
        <dbReference type="EMBL" id="SQD78747.1"/>
    </source>
</evidence>
<reference evidence="2" key="1">
    <citation type="submission" date="2018-05" db="EMBL/GenBank/DDBJ databases">
        <authorList>
            <person name="Cea G.-C."/>
            <person name="William W."/>
        </authorList>
    </citation>
    <scope>NUCLEOTIDE SEQUENCE [LARGE SCALE GENOMIC DNA]</scope>
    <source>
        <strain evidence="2">DB21MT 5</strain>
    </source>
</reference>
<dbReference type="AlphaFoldDB" id="A0A330LP19"/>
<dbReference type="KEGG" id="mya:MORIYA_2269"/>
<accession>A0A330LP19</accession>
<organism evidence="1 2">
    <name type="scientific">Moritella yayanosii</name>
    <dbReference type="NCBI Taxonomy" id="69539"/>
    <lineage>
        <taxon>Bacteria</taxon>
        <taxon>Pseudomonadati</taxon>
        <taxon>Pseudomonadota</taxon>
        <taxon>Gammaproteobacteria</taxon>
        <taxon>Alteromonadales</taxon>
        <taxon>Moritellaceae</taxon>
        <taxon>Moritella</taxon>
    </lineage>
</organism>
<dbReference type="EMBL" id="LS483250">
    <property type="protein sequence ID" value="SQD78747.1"/>
    <property type="molecule type" value="Genomic_DNA"/>
</dbReference>
<protein>
    <submittedName>
        <fullName evidence="1">Uncharacterized protein</fullName>
    </submittedName>
</protein>
<name>A0A330LP19_9GAMM</name>
<keyword evidence="2" id="KW-1185">Reference proteome</keyword>